<protein>
    <recommendedName>
        <fullName evidence="2">Phytanoyl-CoA dioxygenase</fullName>
    </recommendedName>
</protein>
<dbReference type="Gene3D" id="2.60.120.620">
    <property type="entry name" value="q2cbj1_9rhob like domain"/>
    <property type="match status" value="1"/>
</dbReference>
<name>A0A381NRT2_9ZZZZ</name>
<dbReference type="PANTHER" id="PTHR20883">
    <property type="entry name" value="PHYTANOYL-COA DIOXYGENASE DOMAIN CONTAINING 1"/>
    <property type="match status" value="1"/>
</dbReference>
<dbReference type="AlphaFoldDB" id="A0A381NRT2"/>
<gene>
    <name evidence="1" type="ORF">METZ01_LOCUS10145</name>
</gene>
<dbReference type="SUPFAM" id="SSF51197">
    <property type="entry name" value="Clavaminate synthase-like"/>
    <property type="match status" value="1"/>
</dbReference>
<dbReference type="InterPro" id="IPR008775">
    <property type="entry name" value="Phytyl_CoA_dOase-like"/>
</dbReference>
<accession>A0A381NRT2</accession>
<dbReference type="EMBL" id="UINC01000554">
    <property type="protein sequence ID" value="SUZ57291.1"/>
    <property type="molecule type" value="Genomic_DNA"/>
</dbReference>
<evidence type="ECO:0000313" key="1">
    <source>
        <dbReference type="EMBL" id="SUZ57291.1"/>
    </source>
</evidence>
<dbReference type="Pfam" id="PF05721">
    <property type="entry name" value="PhyH"/>
    <property type="match status" value="1"/>
</dbReference>
<organism evidence="1">
    <name type="scientific">marine metagenome</name>
    <dbReference type="NCBI Taxonomy" id="408172"/>
    <lineage>
        <taxon>unclassified sequences</taxon>
        <taxon>metagenomes</taxon>
        <taxon>ecological metagenomes</taxon>
    </lineage>
</organism>
<sequence length="287" mass="32727">MDDACLNFRLTPEERGRFDQQGFLVVPDVLDVATVERLIHAVDGLTNRWRPVYERDRGLKSHHPLNVLDFIGQHDDFLPLIDLPQTFMKVVDILGWHIQLYHSHMIVTPPLPDDYEPHTARLGWHQDSGRLNLDIESSPRPRISLKVGFFLTDTKQPDRGNFHVIPGSHLTNALSMPDDDATEHPDAIPLLVGPGDAVIFDRRLWHSGGRNFSAVTRKVLFYGYSYRWLKPRDDMTVAHYMERSDPIRQQLLGASPNGGFGYTSPADEDVPLKIWLQEKLGEDAVIL</sequence>
<evidence type="ECO:0008006" key="2">
    <source>
        <dbReference type="Google" id="ProtNLM"/>
    </source>
</evidence>
<proteinExistence type="predicted"/>
<dbReference type="PANTHER" id="PTHR20883:SF51">
    <property type="entry name" value="PHYTANOYL-COA HYDROXYLASE"/>
    <property type="match status" value="1"/>
</dbReference>
<reference evidence="1" key="1">
    <citation type="submission" date="2018-05" db="EMBL/GenBank/DDBJ databases">
        <authorList>
            <person name="Lanie J.A."/>
            <person name="Ng W.-L."/>
            <person name="Kazmierczak K.M."/>
            <person name="Andrzejewski T.M."/>
            <person name="Davidsen T.M."/>
            <person name="Wayne K.J."/>
            <person name="Tettelin H."/>
            <person name="Glass J.I."/>
            <person name="Rusch D."/>
            <person name="Podicherti R."/>
            <person name="Tsui H.-C.T."/>
            <person name="Winkler M.E."/>
        </authorList>
    </citation>
    <scope>NUCLEOTIDE SEQUENCE</scope>
</reference>